<dbReference type="CDD" id="cd02440">
    <property type="entry name" value="AdoMet_MTases"/>
    <property type="match status" value="1"/>
</dbReference>
<evidence type="ECO:0000256" key="5">
    <source>
        <dbReference type="ARBA" id="ARBA00022691"/>
    </source>
</evidence>
<dbReference type="InterPro" id="IPR002052">
    <property type="entry name" value="DNA_methylase_N6_adenine_CS"/>
</dbReference>
<evidence type="ECO:0000259" key="6">
    <source>
        <dbReference type="Pfam" id="PF05175"/>
    </source>
</evidence>
<keyword evidence="4" id="KW-0808">Transferase</keyword>
<dbReference type="GO" id="GO:0006364">
    <property type="term" value="P:rRNA processing"/>
    <property type="evidence" value="ECO:0007669"/>
    <property type="project" value="UniProtKB-KW"/>
</dbReference>
<dbReference type="SUPFAM" id="SSF53335">
    <property type="entry name" value="S-adenosyl-L-methionine-dependent methyltransferases"/>
    <property type="match status" value="1"/>
</dbReference>
<dbReference type="PROSITE" id="PS00092">
    <property type="entry name" value="N6_MTASE"/>
    <property type="match status" value="1"/>
</dbReference>
<dbReference type="PANTHER" id="PTHR47816:SF4">
    <property type="entry name" value="RIBOSOMAL RNA SMALL SUBUNIT METHYLTRANSFERASE C"/>
    <property type="match status" value="1"/>
</dbReference>
<keyword evidence="2" id="KW-0698">rRNA processing</keyword>
<feature type="domain" description="Methyltransferase small" evidence="6">
    <location>
        <begin position="157"/>
        <end position="319"/>
    </location>
</feature>
<dbReference type="InterPro" id="IPR007848">
    <property type="entry name" value="Small_mtfrase_dom"/>
</dbReference>
<evidence type="ECO:0000256" key="2">
    <source>
        <dbReference type="ARBA" id="ARBA00022552"/>
    </source>
</evidence>
<evidence type="ECO:0000256" key="3">
    <source>
        <dbReference type="ARBA" id="ARBA00022603"/>
    </source>
</evidence>
<gene>
    <name evidence="7" type="ORF">DI533_09740</name>
</gene>
<evidence type="ECO:0000313" key="8">
    <source>
        <dbReference type="Proteomes" id="UP000248975"/>
    </source>
</evidence>
<dbReference type="InterPro" id="IPR029063">
    <property type="entry name" value="SAM-dependent_MTases_sf"/>
</dbReference>
<protein>
    <submittedName>
        <fullName evidence="7">MFS transporter</fullName>
    </submittedName>
</protein>
<dbReference type="InterPro" id="IPR046977">
    <property type="entry name" value="RsmC/RlmG"/>
</dbReference>
<dbReference type="Gene3D" id="3.40.50.150">
    <property type="entry name" value="Vaccinia Virus protein VP39"/>
    <property type="match status" value="2"/>
</dbReference>
<sequence length="330" mass="34990">MRSARLSLALDSGAIVLPPTGQITVFRPHEGDDLSALPKDRVTVVQGFRPDHDAFAAMGYRLAVQSQGQATAALICLPRSRGEGRALVAEAAAHVVPGGLVIVDGQKTDGIDSMARDIRARKEISLPLAKAHGRIFAFPAGPGFEGWAAHPVEVDGFTTMPGMFSADGPDRGSILLAQVLPAKLSARVVDLGAGWGYLSRAILARDGVKRLDLVEAEAAALDCARINISDPRAHFHWADALSFRPEGAVDTVVMNPPFHVARAADPGLGVRFIAAAASMLHQGGVLWMVANRHLPYGSVLAEAFRDVEEVGGDGAFRLVRAARPLRARKS</sequence>
<evidence type="ECO:0000256" key="1">
    <source>
        <dbReference type="ARBA" id="ARBA00022490"/>
    </source>
</evidence>
<dbReference type="GO" id="GO:0008170">
    <property type="term" value="F:N-methyltransferase activity"/>
    <property type="evidence" value="ECO:0007669"/>
    <property type="project" value="UniProtKB-ARBA"/>
</dbReference>
<name>A0A2W5TXA1_CERSP</name>
<reference evidence="7 8" key="1">
    <citation type="submission" date="2017-08" db="EMBL/GenBank/DDBJ databases">
        <title>Infants hospitalized years apart are colonized by the same room-sourced microbial strains.</title>
        <authorList>
            <person name="Brooks B."/>
            <person name="Olm M.R."/>
            <person name="Firek B.A."/>
            <person name="Baker R."/>
            <person name="Thomas B.C."/>
            <person name="Morowitz M.J."/>
            <person name="Banfield J.F."/>
        </authorList>
    </citation>
    <scope>NUCLEOTIDE SEQUENCE [LARGE SCALE GENOMIC DNA]</scope>
    <source>
        <strain evidence="7">S2_003_000_R2_11</strain>
    </source>
</reference>
<dbReference type="GO" id="GO:0008757">
    <property type="term" value="F:S-adenosylmethionine-dependent methyltransferase activity"/>
    <property type="evidence" value="ECO:0007669"/>
    <property type="project" value="InterPro"/>
</dbReference>
<evidence type="ECO:0000313" key="7">
    <source>
        <dbReference type="EMBL" id="PZR00788.1"/>
    </source>
</evidence>
<accession>A0A2W5TXA1</accession>
<keyword evidence="5" id="KW-0949">S-adenosyl-L-methionine</keyword>
<keyword evidence="3" id="KW-0489">Methyltransferase</keyword>
<comment type="caution">
    <text evidence="7">The sequence shown here is derived from an EMBL/GenBank/DDBJ whole genome shotgun (WGS) entry which is preliminary data.</text>
</comment>
<proteinExistence type="predicted"/>
<dbReference type="Pfam" id="PF05175">
    <property type="entry name" value="MTS"/>
    <property type="match status" value="1"/>
</dbReference>
<dbReference type="EMBL" id="QFQS01000001">
    <property type="protein sequence ID" value="PZR00788.1"/>
    <property type="molecule type" value="Genomic_DNA"/>
</dbReference>
<dbReference type="AlphaFoldDB" id="A0A2W5TXA1"/>
<dbReference type="GO" id="GO:0003676">
    <property type="term" value="F:nucleic acid binding"/>
    <property type="evidence" value="ECO:0007669"/>
    <property type="project" value="InterPro"/>
</dbReference>
<dbReference type="PANTHER" id="PTHR47816">
    <property type="entry name" value="RIBOSOMAL RNA SMALL SUBUNIT METHYLTRANSFERASE C"/>
    <property type="match status" value="1"/>
</dbReference>
<keyword evidence="1" id="KW-0963">Cytoplasm</keyword>
<organism evidence="7 8">
    <name type="scientific">Cereibacter sphaeroides</name>
    <name type="common">Rhodobacter sphaeroides</name>
    <dbReference type="NCBI Taxonomy" id="1063"/>
    <lineage>
        <taxon>Bacteria</taxon>
        <taxon>Pseudomonadati</taxon>
        <taxon>Pseudomonadota</taxon>
        <taxon>Alphaproteobacteria</taxon>
        <taxon>Rhodobacterales</taxon>
        <taxon>Paracoccaceae</taxon>
        <taxon>Cereibacter</taxon>
    </lineage>
</organism>
<evidence type="ECO:0000256" key="4">
    <source>
        <dbReference type="ARBA" id="ARBA00022679"/>
    </source>
</evidence>
<dbReference type="Proteomes" id="UP000248975">
    <property type="component" value="Unassembled WGS sequence"/>
</dbReference>
<dbReference type="GO" id="GO:0032259">
    <property type="term" value="P:methylation"/>
    <property type="evidence" value="ECO:0007669"/>
    <property type="project" value="UniProtKB-KW"/>
</dbReference>